<dbReference type="GO" id="GO:0006352">
    <property type="term" value="P:DNA-templated transcription initiation"/>
    <property type="evidence" value="ECO:0007669"/>
    <property type="project" value="InterPro"/>
</dbReference>
<dbReference type="InterPro" id="IPR000792">
    <property type="entry name" value="Tscrpt_reg_LuxR_C"/>
</dbReference>
<dbReference type="InterPro" id="IPR013324">
    <property type="entry name" value="RNA_pol_sigma_r3/r4-like"/>
</dbReference>
<evidence type="ECO:0000256" key="3">
    <source>
        <dbReference type="ARBA" id="ARBA00023082"/>
    </source>
</evidence>
<dbReference type="Proteomes" id="UP000270673">
    <property type="component" value="Chromosome"/>
</dbReference>
<dbReference type="RefSeq" id="WP_106624377.1">
    <property type="nucleotide sequence ID" value="NZ_CP032819.1"/>
</dbReference>
<dbReference type="InterPro" id="IPR039425">
    <property type="entry name" value="RNA_pol_sigma-70-like"/>
</dbReference>
<dbReference type="NCBIfam" id="TIGR02937">
    <property type="entry name" value="sigma70-ECF"/>
    <property type="match status" value="1"/>
</dbReference>
<proteinExistence type="inferred from homology"/>
<dbReference type="Gene3D" id="1.10.1740.10">
    <property type="match status" value="1"/>
</dbReference>
<dbReference type="Pfam" id="PF08281">
    <property type="entry name" value="Sigma70_r4_2"/>
    <property type="match status" value="1"/>
</dbReference>
<keyword evidence="4" id="KW-0804">Transcription</keyword>
<evidence type="ECO:0000313" key="6">
    <source>
        <dbReference type="EMBL" id="AZS28238.1"/>
    </source>
</evidence>
<dbReference type="InterPro" id="IPR013249">
    <property type="entry name" value="RNA_pol_sigma70_r4_t2"/>
</dbReference>
<evidence type="ECO:0000259" key="5">
    <source>
        <dbReference type="SMART" id="SM00421"/>
    </source>
</evidence>
<evidence type="ECO:0000313" key="7">
    <source>
        <dbReference type="Proteomes" id="UP000270673"/>
    </source>
</evidence>
<comment type="similarity">
    <text evidence="1">Belongs to the sigma-70 factor family. ECF subfamily.</text>
</comment>
<dbReference type="SUPFAM" id="SSF88946">
    <property type="entry name" value="Sigma2 domain of RNA polymerase sigma factors"/>
    <property type="match status" value="1"/>
</dbReference>
<evidence type="ECO:0000256" key="1">
    <source>
        <dbReference type="ARBA" id="ARBA00010641"/>
    </source>
</evidence>
<accession>A0A3S9VNW1</accession>
<dbReference type="SMART" id="SM00421">
    <property type="entry name" value="HTH_LUXR"/>
    <property type="match status" value="1"/>
</dbReference>
<dbReference type="Gene3D" id="1.10.10.10">
    <property type="entry name" value="Winged helix-like DNA-binding domain superfamily/Winged helix DNA-binding domain"/>
    <property type="match status" value="1"/>
</dbReference>
<keyword evidence="7" id="KW-1185">Reference proteome</keyword>
<sequence length="183" mass="20994">MSDYINGIDTFKELYTDHFQAVWGFCNSYLKDKEQAMDATQEAFFKLYERLNDSYTKQNAVAFIYITAKNICMDILRRNKFTIEDAEKLKEELPSEDSFLEEIATQEMIRCVHAAISQLSGRSLEIATLALEGKSNPEIATILGISLNSVKSLKKGMYTQLRKIIGHKYIILFFACISLKKFT</sequence>
<dbReference type="SUPFAM" id="SSF88659">
    <property type="entry name" value="Sigma3 and sigma4 domains of RNA polymerase sigma factors"/>
    <property type="match status" value="1"/>
</dbReference>
<dbReference type="OrthoDB" id="795989at2"/>
<dbReference type="PANTHER" id="PTHR43133">
    <property type="entry name" value="RNA POLYMERASE ECF-TYPE SIGMA FACTO"/>
    <property type="match status" value="1"/>
</dbReference>
<evidence type="ECO:0000256" key="4">
    <source>
        <dbReference type="ARBA" id="ARBA00023163"/>
    </source>
</evidence>
<keyword evidence="3" id="KW-0731">Sigma factor</keyword>
<dbReference type="InterPro" id="IPR014284">
    <property type="entry name" value="RNA_pol_sigma-70_dom"/>
</dbReference>
<dbReference type="GO" id="GO:0003677">
    <property type="term" value="F:DNA binding"/>
    <property type="evidence" value="ECO:0007669"/>
    <property type="project" value="InterPro"/>
</dbReference>
<dbReference type="InterPro" id="IPR036388">
    <property type="entry name" value="WH-like_DNA-bd_sf"/>
</dbReference>
<protein>
    <submittedName>
        <fullName evidence="6">Sigma-70 family RNA polymerase sigma factor</fullName>
    </submittedName>
</protein>
<name>A0A3S9VNW1_9BACT</name>
<dbReference type="EMBL" id="CP032819">
    <property type="protein sequence ID" value="AZS28238.1"/>
    <property type="molecule type" value="Genomic_DNA"/>
</dbReference>
<feature type="domain" description="HTH luxR-type" evidence="5">
    <location>
        <begin position="116"/>
        <end position="165"/>
    </location>
</feature>
<dbReference type="GO" id="GO:0016987">
    <property type="term" value="F:sigma factor activity"/>
    <property type="evidence" value="ECO:0007669"/>
    <property type="project" value="UniProtKB-KW"/>
</dbReference>
<gene>
    <name evidence="6" type="ORF">D8S85_00840</name>
</gene>
<dbReference type="InterPro" id="IPR013325">
    <property type="entry name" value="RNA_pol_sigma_r2"/>
</dbReference>
<dbReference type="InterPro" id="IPR007627">
    <property type="entry name" value="RNA_pol_sigma70_r2"/>
</dbReference>
<evidence type="ECO:0000256" key="2">
    <source>
        <dbReference type="ARBA" id="ARBA00023015"/>
    </source>
</evidence>
<keyword evidence="2" id="KW-0805">Transcription regulation</keyword>
<dbReference type="KEGG" id="buy:D8S85_00840"/>
<reference evidence="6 7" key="1">
    <citation type="submission" date="2018-10" db="EMBL/GenBank/DDBJ databases">
        <title>Butyricimonas faecalis sp. nov., isolated from human faeces and emended description of the genus Butyricimonas.</title>
        <authorList>
            <person name="Le Roy T."/>
            <person name="Van der Smissen P."/>
            <person name="Paquot A."/>
            <person name="Delzenne N."/>
            <person name="Muccioli G."/>
            <person name="Collet J.-F."/>
            <person name="Cani P.D."/>
        </authorList>
    </citation>
    <scope>NUCLEOTIDE SEQUENCE [LARGE SCALE GENOMIC DNA]</scope>
    <source>
        <strain evidence="6 7">H184</strain>
    </source>
</reference>
<dbReference type="PANTHER" id="PTHR43133:SF46">
    <property type="entry name" value="RNA POLYMERASE SIGMA-70 FACTOR ECF SUBFAMILY"/>
    <property type="match status" value="1"/>
</dbReference>
<dbReference type="AlphaFoldDB" id="A0A3S9VNW1"/>
<dbReference type="Pfam" id="PF04542">
    <property type="entry name" value="Sigma70_r2"/>
    <property type="match status" value="1"/>
</dbReference>
<organism evidence="6 7">
    <name type="scientific">Butyricimonas faecalis</name>
    <dbReference type="NCBI Taxonomy" id="2093856"/>
    <lineage>
        <taxon>Bacteria</taxon>
        <taxon>Pseudomonadati</taxon>
        <taxon>Bacteroidota</taxon>
        <taxon>Bacteroidia</taxon>
        <taxon>Bacteroidales</taxon>
        <taxon>Odoribacteraceae</taxon>
        <taxon>Butyricimonas</taxon>
    </lineage>
</organism>